<proteinExistence type="inferred from homology"/>
<evidence type="ECO:0000256" key="4">
    <source>
        <dbReference type="ARBA" id="ARBA00022692"/>
    </source>
</evidence>
<keyword evidence="3" id="KW-0808">Transferase</keyword>
<comment type="caution">
    <text evidence="9">The sequence shown here is derived from an EMBL/GenBank/DDBJ whole genome shotgun (WGS) entry which is preliminary data.</text>
</comment>
<evidence type="ECO:0000256" key="7">
    <source>
        <dbReference type="ARBA" id="ARBA00024033"/>
    </source>
</evidence>
<name>A0ABS9VIF9_9SPHN</name>
<dbReference type="EMBL" id="JAKZHW010000001">
    <property type="protein sequence ID" value="MCH8614758.1"/>
    <property type="molecule type" value="Genomic_DNA"/>
</dbReference>
<protein>
    <submittedName>
        <fullName evidence="9">DUF2029 domain-containing protein</fullName>
    </submittedName>
</protein>
<reference evidence="9 10" key="1">
    <citation type="submission" date="2022-03" db="EMBL/GenBank/DDBJ databases">
        <authorList>
            <person name="Jo J.-H."/>
            <person name="Im W.-T."/>
        </authorList>
    </citation>
    <scope>NUCLEOTIDE SEQUENCE [LARGE SCALE GENOMIC DNA]</scope>
    <source>
        <strain evidence="9 10">SM33</strain>
    </source>
</reference>
<feature type="transmembrane region" description="Helical" evidence="8">
    <location>
        <begin position="177"/>
        <end position="198"/>
    </location>
</feature>
<evidence type="ECO:0000256" key="1">
    <source>
        <dbReference type="ARBA" id="ARBA00004651"/>
    </source>
</evidence>
<gene>
    <name evidence="9" type="ORF">LZ016_01370</name>
</gene>
<feature type="transmembrane region" description="Helical" evidence="8">
    <location>
        <begin position="258"/>
        <end position="284"/>
    </location>
</feature>
<evidence type="ECO:0000256" key="3">
    <source>
        <dbReference type="ARBA" id="ARBA00022679"/>
    </source>
</evidence>
<feature type="transmembrane region" description="Helical" evidence="8">
    <location>
        <begin position="7"/>
        <end position="26"/>
    </location>
</feature>
<keyword evidence="10" id="KW-1185">Reference proteome</keyword>
<evidence type="ECO:0000256" key="8">
    <source>
        <dbReference type="SAM" id="Phobius"/>
    </source>
</evidence>
<accession>A0ABS9VIF9</accession>
<sequence length="361" mass="38963">MSRDRVILGATACLTALLAGCFVWYISSLPTHRPDFAMMWTGMQRANPYDQASLRTALNWESRYPVAFVYPPTALPIFGGLALLPMRFALTLWGVLSAAAMALASRSKWAPLLLLTPPVLWAIPGGQTSVLQGAALLGCFLLIRCPTVAGIFLGFALCLKPQIALAFLLALSIDRRWTLVAVAIGTVAASALLSAIMFGPMQWVEWIRTLPGFLSLHEGNPLLRRNEIAFGLPLWVRMFALAGGTGIAAGALRRGNLVEAFVLAAAAGLVGSAHAMGYEFAIFAPAAPALIAKRRWSASAILVFLFVPGFIWLGLPAFPFRFLAMALLVLAAAVDGFVMQPDTSQFTRGRYGKRSLGWRRV</sequence>
<dbReference type="RefSeq" id="WP_241445334.1">
    <property type="nucleotide sequence ID" value="NZ_JAKZHW010000001.1"/>
</dbReference>
<evidence type="ECO:0000256" key="2">
    <source>
        <dbReference type="ARBA" id="ARBA00022475"/>
    </source>
</evidence>
<keyword evidence="6 8" id="KW-0472">Membrane</keyword>
<evidence type="ECO:0000313" key="9">
    <source>
        <dbReference type="EMBL" id="MCH8614758.1"/>
    </source>
</evidence>
<dbReference type="InterPro" id="IPR018584">
    <property type="entry name" value="GT87"/>
</dbReference>
<comment type="subcellular location">
    <subcellularLocation>
        <location evidence="1">Cell membrane</location>
        <topology evidence="1">Multi-pass membrane protein</topology>
    </subcellularLocation>
</comment>
<keyword evidence="5 8" id="KW-1133">Transmembrane helix</keyword>
<evidence type="ECO:0000256" key="6">
    <source>
        <dbReference type="ARBA" id="ARBA00023136"/>
    </source>
</evidence>
<keyword evidence="4 8" id="KW-0812">Transmembrane</keyword>
<comment type="similarity">
    <text evidence="7">Belongs to the glycosyltransferase 87 family.</text>
</comment>
<dbReference type="Pfam" id="PF09594">
    <property type="entry name" value="GT87"/>
    <property type="match status" value="1"/>
</dbReference>
<dbReference type="PROSITE" id="PS51257">
    <property type="entry name" value="PROKAR_LIPOPROTEIN"/>
    <property type="match status" value="1"/>
</dbReference>
<evidence type="ECO:0000256" key="5">
    <source>
        <dbReference type="ARBA" id="ARBA00022989"/>
    </source>
</evidence>
<dbReference type="Proteomes" id="UP001203058">
    <property type="component" value="Unassembled WGS sequence"/>
</dbReference>
<feature type="transmembrane region" description="Helical" evidence="8">
    <location>
        <begin position="320"/>
        <end position="338"/>
    </location>
</feature>
<keyword evidence="2" id="KW-1003">Cell membrane</keyword>
<evidence type="ECO:0000313" key="10">
    <source>
        <dbReference type="Proteomes" id="UP001203058"/>
    </source>
</evidence>
<organism evidence="9 10">
    <name type="scientific">Sphingomonas telluris</name>
    <dbReference type="NCBI Taxonomy" id="2907998"/>
    <lineage>
        <taxon>Bacteria</taxon>
        <taxon>Pseudomonadati</taxon>
        <taxon>Pseudomonadota</taxon>
        <taxon>Alphaproteobacteria</taxon>
        <taxon>Sphingomonadales</taxon>
        <taxon>Sphingomonadaceae</taxon>
        <taxon>Sphingomonas</taxon>
    </lineage>
</organism>
<feature type="transmembrane region" description="Helical" evidence="8">
    <location>
        <begin position="150"/>
        <end position="171"/>
    </location>
</feature>
<feature type="transmembrane region" description="Helical" evidence="8">
    <location>
        <begin position="234"/>
        <end position="252"/>
    </location>
</feature>
<feature type="transmembrane region" description="Helical" evidence="8">
    <location>
        <begin position="296"/>
        <end position="314"/>
    </location>
</feature>